<reference evidence="1 2" key="1">
    <citation type="submission" date="2008-05" db="EMBL/GenBank/DDBJ databases">
        <title>Complete sequence of chromosome of Geobacter lovleyi SZ.</title>
        <authorList>
            <consortium name="US DOE Joint Genome Institute"/>
            <person name="Lucas S."/>
            <person name="Copeland A."/>
            <person name="Lapidus A."/>
            <person name="Glavina del Rio T."/>
            <person name="Dalin E."/>
            <person name="Tice H."/>
            <person name="Bruce D."/>
            <person name="Goodwin L."/>
            <person name="Pitluck S."/>
            <person name="Chertkov O."/>
            <person name="Meincke L."/>
            <person name="Brettin T."/>
            <person name="Detter J.C."/>
            <person name="Han C."/>
            <person name="Tapia R."/>
            <person name="Kuske C.R."/>
            <person name="Schmutz J."/>
            <person name="Larimer F."/>
            <person name="Land M."/>
            <person name="Hauser L."/>
            <person name="Kyrpides N."/>
            <person name="Mikhailova N."/>
            <person name="Sung Y."/>
            <person name="Fletcher K.E."/>
            <person name="Ritalahti K.M."/>
            <person name="Loeffler F.E."/>
            <person name="Richardson P."/>
        </authorList>
    </citation>
    <scope>NUCLEOTIDE SEQUENCE [LARGE SCALE GENOMIC DNA]</scope>
    <source>
        <strain evidence="2">ATCC BAA-1151 / DSM 17278 / SZ</strain>
    </source>
</reference>
<proteinExistence type="predicted"/>
<dbReference type="OrthoDB" id="7054100at2"/>
<sequence>MFSRIIALCITAAGLISGQLSVPGLQHYTFTATESKILPGKTTDTNRNGTGSEQDRIGPLALVALKYQGNYWVDGRFNHNSFPVELGRVSVTGQSQRLEAFRLTEPLHKASNFLGSHHTVYYRFPLKSRWTIYRLDDKGVTPVSTVTENEIIPGQDTRIMGLSASSIKGSATYFLAPAQTRISNYPELDRNVEAASLTDTPLGKMLVYRHRIGGNVPDPRQRQDSQGMTRQFFIVKTGPGPGIIWQDKKSLEIRLTRFSNDLQSSASITLAMERPGHLLAACADPSGNLYYLLARGKGDPEILELAKTDAGGKLLARFVPDSSPASLNIFNMKNEAADLVWSNGRLCMMLMRTMHKSADGLNHQGGIAVIFDANNLRQIRNLGQTSGHSFDNVLSVNTAGEFIGVDLGDNYPRGIHLHRLTDQNRVSRVVYTFKTGHGRTAGNPAGKTFPPYPEISRPDKSFYKWSNDNNTYSELGGVIETPQGYMVVFAGEPSPEGRVLDNSRLGLDKADPRNIGLVVVRKNFPTLAARGSVVPDELLLNRGPAETGGFYSFNGAWNEQRNSGIVWLTRYTAGDGYSAHNIKTARLPDGSILILWKTYQPDSNWAMTVSAEGRQRIAPFRLPDQLYLNRRDAIMVDGKRVYIVSGHRDDKRLELFVLQLH</sequence>
<accession>B3E8M4</accession>
<dbReference type="RefSeq" id="WP_012471025.1">
    <property type="nucleotide sequence ID" value="NC_010814.1"/>
</dbReference>
<dbReference type="STRING" id="398767.Glov_2994"/>
<evidence type="ECO:0000313" key="1">
    <source>
        <dbReference type="EMBL" id="ACD96700.1"/>
    </source>
</evidence>
<organism evidence="1 2">
    <name type="scientific">Trichlorobacter lovleyi (strain ATCC BAA-1151 / DSM 17278 / SZ)</name>
    <name type="common">Geobacter lovleyi</name>
    <dbReference type="NCBI Taxonomy" id="398767"/>
    <lineage>
        <taxon>Bacteria</taxon>
        <taxon>Pseudomonadati</taxon>
        <taxon>Thermodesulfobacteriota</taxon>
        <taxon>Desulfuromonadia</taxon>
        <taxon>Geobacterales</taxon>
        <taxon>Geobacteraceae</taxon>
        <taxon>Trichlorobacter</taxon>
    </lineage>
</organism>
<dbReference type="KEGG" id="glo:Glov_2994"/>
<name>B3E8M4_TRIL1</name>
<protein>
    <submittedName>
        <fullName evidence="1">Uncharacterized protein</fullName>
    </submittedName>
</protein>
<dbReference type="HOGENOM" id="CLU_016162_0_0_7"/>
<gene>
    <name evidence="1" type="ordered locus">Glov_2994</name>
</gene>
<dbReference type="Proteomes" id="UP000002420">
    <property type="component" value="Chromosome"/>
</dbReference>
<dbReference type="AlphaFoldDB" id="B3E8M4"/>
<evidence type="ECO:0000313" key="2">
    <source>
        <dbReference type="Proteomes" id="UP000002420"/>
    </source>
</evidence>
<dbReference type="EMBL" id="CP001089">
    <property type="protein sequence ID" value="ACD96700.1"/>
    <property type="molecule type" value="Genomic_DNA"/>
</dbReference>
<keyword evidence="2" id="KW-1185">Reference proteome</keyword>
<dbReference type="eggNOG" id="ENOG5033PQN">
    <property type="taxonomic scope" value="Bacteria"/>
</dbReference>